<evidence type="ECO:0000256" key="1">
    <source>
        <dbReference type="ARBA" id="ARBA00006218"/>
    </source>
</evidence>
<dbReference type="Gene3D" id="3.30.1380.20">
    <property type="entry name" value="Trafficking protein particle complex subunit 3"/>
    <property type="match status" value="1"/>
</dbReference>
<dbReference type="PANTHER" id="PTHR12817">
    <property type="entry name" value="TRAFFICKING PROTEIN PARTICLE COMPLEX SUBUNIT 6B"/>
    <property type="match status" value="1"/>
</dbReference>
<comment type="similarity">
    <text evidence="1">Belongs to the TRAPP small subunits family. BET3 subfamily.</text>
</comment>
<dbReference type="InterPro" id="IPR024096">
    <property type="entry name" value="NO_sig/Golgi_transp_ligand-bd"/>
</dbReference>
<dbReference type="SUPFAM" id="SSF111126">
    <property type="entry name" value="Ligand-binding domain in the NO signalling and Golgi transport"/>
    <property type="match status" value="1"/>
</dbReference>
<dbReference type="EMBL" id="CP046238">
    <property type="protein sequence ID" value="WFD49500.1"/>
    <property type="molecule type" value="Genomic_DNA"/>
</dbReference>
<keyword evidence="3" id="KW-1185">Reference proteome</keyword>
<gene>
    <name evidence="2" type="ORF">GLX27_004183</name>
</gene>
<sequence>MHAAVPSTVVGARARAAPLVSAAARQLADAPHDALIDRTCVELLHIEMAATLAASAAYKTRRANDMVAQLHVDDAHARIPPALSGADEAEMANSRMEAVGAHVGGALMERLVPERVRTAQTLERVKFVCKELWMALWEKQVDNLRTNHRGVFVLQDAAFRPLRHAHAAPGYVAEQLAFATGVVQGALQRLGVAASVHADAAHAPQCAFHVRVAS</sequence>
<dbReference type="Proteomes" id="UP000818624">
    <property type="component" value="Chromosome 5"/>
</dbReference>
<name>A0ABY8EYD6_MALFU</name>
<protein>
    <recommendedName>
        <fullName evidence="4">Trafficking protein particle complex subunit 6B</fullName>
    </recommendedName>
</protein>
<organism evidence="2 3">
    <name type="scientific">Malassezia furfur</name>
    <name type="common">Pityriasis versicolor infection agent</name>
    <name type="synonym">Pityrosporum furfur</name>
    <dbReference type="NCBI Taxonomy" id="55194"/>
    <lineage>
        <taxon>Eukaryota</taxon>
        <taxon>Fungi</taxon>
        <taxon>Dikarya</taxon>
        <taxon>Basidiomycota</taxon>
        <taxon>Ustilaginomycotina</taxon>
        <taxon>Malasseziomycetes</taxon>
        <taxon>Malasseziales</taxon>
        <taxon>Malasseziaceae</taxon>
        <taxon>Malassezia</taxon>
    </lineage>
</organism>
<proteinExistence type="inferred from homology"/>
<dbReference type="InterPro" id="IPR007194">
    <property type="entry name" value="TRAPP_component"/>
</dbReference>
<dbReference type="PANTHER" id="PTHR12817:SF0">
    <property type="entry name" value="GEO08327P1"/>
    <property type="match status" value="1"/>
</dbReference>
<accession>A0ABY8EYD6</accession>
<evidence type="ECO:0000313" key="2">
    <source>
        <dbReference type="EMBL" id="WFD49500.1"/>
    </source>
</evidence>
<evidence type="ECO:0008006" key="4">
    <source>
        <dbReference type="Google" id="ProtNLM"/>
    </source>
</evidence>
<dbReference type="Pfam" id="PF04051">
    <property type="entry name" value="TRAPP"/>
    <property type="match status" value="1"/>
</dbReference>
<dbReference type="CDD" id="cd14944">
    <property type="entry name" value="TRAPPC6A_Trs33"/>
    <property type="match status" value="1"/>
</dbReference>
<reference evidence="2 3" key="1">
    <citation type="journal article" date="2020" name="Elife">
        <title>Loss of centromere function drives karyotype evolution in closely related Malassezia species.</title>
        <authorList>
            <person name="Sankaranarayanan S.R."/>
            <person name="Ianiri G."/>
            <person name="Coelho M.A."/>
            <person name="Reza M.H."/>
            <person name="Thimmappa B.C."/>
            <person name="Ganguly P."/>
            <person name="Vadnala R.N."/>
            <person name="Sun S."/>
            <person name="Siddharthan R."/>
            <person name="Tellgren-Roth C."/>
            <person name="Dawson T.L."/>
            <person name="Heitman J."/>
            <person name="Sanyal K."/>
        </authorList>
    </citation>
    <scope>NUCLEOTIDE SEQUENCE [LARGE SCALE GENOMIC DNA]</scope>
    <source>
        <strain evidence="2">CBS14141</strain>
    </source>
</reference>
<evidence type="ECO:0000313" key="3">
    <source>
        <dbReference type="Proteomes" id="UP000818624"/>
    </source>
</evidence>
<dbReference type="InterPro" id="IPR037992">
    <property type="entry name" value="TRAPPC6/Trs33"/>
</dbReference>